<name>A0A0E9WN30_ANGAN</name>
<organism evidence="1">
    <name type="scientific">Anguilla anguilla</name>
    <name type="common">European freshwater eel</name>
    <name type="synonym">Muraena anguilla</name>
    <dbReference type="NCBI Taxonomy" id="7936"/>
    <lineage>
        <taxon>Eukaryota</taxon>
        <taxon>Metazoa</taxon>
        <taxon>Chordata</taxon>
        <taxon>Craniata</taxon>
        <taxon>Vertebrata</taxon>
        <taxon>Euteleostomi</taxon>
        <taxon>Actinopterygii</taxon>
        <taxon>Neopterygii</taxon>
        <taxon>Teleostei</taxon>
        <taxon>Anguilliformes</taxon>
        <taxon>Anguillidae</taxon>
        <taxon>Anguilla</taxon>
    </lineage>
</organism>
<accession>A0A0E9WN30</accession>
<dbReference type="AlphaFoldDB" id="A0A0E9WN30"/>
<proteinExistence type="predicted"/>
<evidence type="ECO:0000313" key="1">
    <source>
        <dbReference type="EMBL" id="JAH91752.1"/>
    </source>
</evidence>
<protein>
    <submittedName>
        <fullName evidence="1">Uncharacterized protein</fullName>
    </submittedName>
</protein>
<reference evidence="1" key="1">
    <citation type="submission" date="2014-11" db="EMBL/GenBank/DDBJ databases">
        <authorList>
            <person name="Amaro Gonzalez C."/>
        </authorList>
    </citation>
    <scope>NUCLEOTIDE SEQUENCE</scope>
</reference>
<reference evidence="1" key="2">
    <citation type="journal article" date="2015" name="Fish Shellfish Immunol.">
        <title>Early steps in the European eel (Anguilla anguilla)-Vibrio vulnificus interaction in the gills: Role of the RtxA13 toxin.</title>
        <authorList>
            <person name="Callol A."/>
            <person name="Pajuelo D."/>
            <person name="Ebbesson L."/>
            <person name="Teles M."/>
            <person name="MacKenzie S."/>
            <person name="Amaro C."/>
        </authorList>
    </citation>
    <scope>NUCLEOTIDE SEQUENCE</scope>
</reference>
<sequence>MLEVLQGLLSHSLIHTFTDILSLSHTHSHAHTLILSCSLIDLRRIAHSFVHTHTHTHSLTHSYTLRYIA</sequence>
<dbReference type="EMBL" id="GBXM01016825">
    <property type="protein sequence ID" value="JAH91752.1"/>
    <property type="molecule type" value="Transcribed_RNA"/>
</dbReference>